<dbReference type="InterPro" id="IPR026469">
    <property type="entry name" value="Peripla_PGF_1"/>
</dbReference>
<evidence type="ECO:0000256" key="1">
    <source>
        <dbReference type="SAM" id="MobiDB-lite"/>
    </source>
</evidence>
<proteinExistence type="predicted"/>
<feature type="domain" description="Fe/B12 periplasmic-binding" evidence="2">
    <location>
        <begin position="362"/>
        <end position="607"/>
    </location>
</feature>
<dbReference type="InterPro" id="IPR050902">
    <property type="entry name" value="ABC_Transporter_SBP"/>
</dbReference>
<evidence type="ECO:0000313" key="3">
    <source>
        <dbReference type="EMBL" id="PHQ38889.1"/>
    </source>
</evidence>
<dbReference type="EMBL" id="NHOA01000073">
    <property type="protein sequence ID" value="PHQ38889.1"/>
    <property type="molecule type" value="Genomic_DNA"/>
</dbReference>
<dbReference type="PROSITE" id="PS50983">
    <property type="entry name" value="FE_B12_PBP"/>
    <property type="match status" value="2"/>
</dbReference>
<dbReference type="SUPFAM" id="SSF53807">
    <property type="entry name" value="Helical backbone' metal receptor"/>
    <property type="match status" value="2"/>
</dbReference>
<reference evidence="3 4" key="1">
    <citation type="journal article" date="2014" name="Front. Microbiol.">
        <title>Population and genomic analysis of the genus Halorubrum.</title>
        <authorList>
            <person name="Fullmer M.S."/>
            <person name="Soucy S.M."/>
            <person name="Swithers K.S."/>
            <person name="Makkay A.M."/>
            <person name="Wheeler R."/>
            <person name="Ventosa A."/>
            <person name="Gogarten J.P."/>
            <person name="Papke R.T."/>
        </authorList>
    </citation>
    <scope>NUCLEOTIDE SEQUENCE [LARGE SCALE GENOMIC DNA]</scope>
    <source>
        <strain evidence="3 4">C49</strain>
    </source>
</reference>
<comment type="caution">
    <text evidence="3">The sequence shown here is derived from an EMBL/GenBank/DDBJ whole genome shotgun (WGS) entry which is preliminary data.</text>
</comment>
<dbReference type="RefSeq" id="WP_099255326.1">
    <property type="nucleotide sequence ID" value="NZ_NHOA01000073.1"/>
</dbReference>
<feature type="region of interest" description="Disordered" evidence="1">
    <location>
        <begin position="29"/>
        <end position="64"/>
    </location>
</feature>
<dbReference type="Pfam" id="PF01497">
    <property type="entry name" value="Peripla_BP_2"/>
    <property type="match status" value="2"/>
</dbReference>
<gene>
    <name evidence="3" type="ORF">DJ69_09090</name>
</gene>
<organism evidence="3 4">
    <name type="scientific">Halorubrum persicum</name>
    <dbReference type="NCBI Taxonomy" id="1383844"/>
    <lineage>
        <taxon>Archaea</taxon>
        <taxon>Methanobacteriati</taxon>
        <taxon>Methanobacteriota</taxon>
        <taxon>Stenosarchaea group</taxon>
        <taxon>Halobacteria</taxon>
        <taxon>Halobacteriales</taxon>
        <taxon>Haloferacaceae</taxon>
        <taxon>Halorubrum</taxon>
    </lineage>
</organism>
<dbReference type="Gene3D" id="3.40.50.1980">
    <property type="entry name" value="Nitrogenase molybdenum iron protein domain"/>
    <property type="match status" value="4"/>
</dbReference>
<feature type="compositionally biased region" description="Low complexity" evidence="1">
    <location>
        <begin position="608"/>
        <end position="636"/>
    </location>
</feature>
<evidence type="ECO:0000259" key="2">
    <source>
        <dbReference type="PROSITE" id="PS50983"/>
    </source>
</evidence>
<feature type="domain" description="Fe/B12 periplasmic-binding" evidence="2">
    <location>
        <begin position="82"/>
        <end position="325"/>
    </location>
</feature>
<feature type="region of interest" description="Disordered" evidence="1">
    <location>
        <begin position="605"/>
        <end position="714"/>
    </location>
</feature>
<feature type="compositionally biased region" description="Acidic residues" evidence="1">
    <location>
        <begin position="673"/>
        <end position="708"/>
    </location>
</feature>
<dbReference type="NCBIfam" id="TIGR04281">
    <property type="entry name" value="peripla_PGF_1"/>
    <property type="match status" value="2"/>
</dbReference>
<dbReference type="InterPro" id="IPR002491">
    <property type="entry name" value="ABC_transptr_periplasmic_BD"/>
</dbReference>
<dbReference type="GO" id="GO:0071281">
    <property type="term" value="P:cellular response to iron ion"/>
    <property type="evidence" value="ECO:0007669"/>
    <property type="project" value="TreeGrafter"/>
</dbReference>
<accession>A0A2G1WJ78</accession>
<sequence length="732" mass="76422">MQNSRAILLAVLVVTALVGAPGTAAGAESVGAELEQSTDNAPSTDADGHEPLQTASSGTCDFPLNVTDATGTNISLNERPDRITTTNPSAAQTLWEIGAQDRVVGVTQYAGYLNGTDNKTNVSAGFGVSVEKVVATEPDLVLAPNASAGQVDDLRAQNLTVYHFSEATDVDDIAAKTERTGRLVGNCDEAAEVNDEMNETVANVTNQTADFDRLGALYPLGGGYVAANNTFINEMMDIGGTINVAASEGDGYPQLSDEVILETDPELILVTDSEAAILDREPYASTTAGSQGNYVVMNEDYLNQPAPRSVIESTKSLATAVEKLQTESNGEEATDGGNTCGFPLNVTDATGTNITLNERPDRITTTNPSAAQTLWEIGARDRVVGVTQFAGYLNGTDNKTNVSSEGFGVSVERVVATEPDLVLVPNASSAGTAETLRGQNLTVYHFSEATDVDDIAAKTERTGRLVGNCDEAANINDEMNDTVADVENRTSDLRRPAALYPLGGGYVAADETFINEIMHIGGTNNVAATEGSGYPVLSDEVVLRTDPELIIVTESNPSILDQEPYASTSAGVHNNYVVLDNNYLNQPAPRSVIESVETLATGVEELQSESGTGSRGSDSSSSSSGSDDSSSSSSGSDDSDGENKEQSEGNETATDGNETAVDTPTGENTTAVDSDEESDEAGGSDDTADQGDEQDGVSADTTDDETESETPGFGFVVTALAILGFAYVPLRN</sequence>
<feature type="compositionally biased region" description="Polar residues" evidence="1">
    <location>
        <begin position="649"/>
        <end position="672"/>
    </location>
</feature>
<name>A0A2G1WJ78_9EURY</name>
<keyword evidence="4" id="KW-1185">Reference proteome</keyword>
<dbReference type="PANTHER" id="PTHR30535:SF34">
    <property type="entry name" value="MOLYBDATE-BINDING PROTEIN MOLA"/>
    <property type="match status" value="1"/>
</dbReference>
<dbReference type="Proteomes" id="UP000222824">
    <property type="component" value="Unassembled WGS sequence"/>
</dbReference>
<dbReference type="PANTHER" id="PTHR30535">
    <property type="entry name" value="VITAMIN B12-BINDING PROTEIN"/>
    <property type="match status" value="1"/>
</dbReference>
<protein>
    <recommendedName>
        <fullName evidence="2">Fe/B12 periplasmic-binding domain-containing protein</fullName>
    </recommendedName>
</protein>
<evidence type="ECO:0000313" key="4">
    <source>
        <dbReference type="Proteomes" id="UP000222824"/>
    </source>
</evidence>
<dbReference type="AlphaFoldDB" id="A0A2G1WJ78"/>